<reference evidence="7" key="1">
    <citation type="submission" date="2025-08" db="UniProtKB">
        <authorList>
            <consortium name="Ensembl"/>
        </authorList>
    </citation>
    <scope>IDENTIFICATION</scope>
</reference>
<evidence type="ECO:0000256" key="3">
    <source>
        <dbReference type="ARBA" id="ARBA00022806"/>
    </source>
</evidence>
<dbReference type="GO" id="GO:0016787">
    <property type="term" value="F:hydrolase activity"/>
    <property type="evidence" value="ECO:0007669"/>
    <property type="project" value="UniProtKB-KW"/>
</dbReference>
<dbReference type="CDD" id="cd18795">
    <property type="entry name" value="SF2_C_Ski2"/>
    <property type="match status" value="1"/>
</dbReference>
<dbReference type="PANTHER" id="PTHR12131:SF7">
    <property type="entry name" value="EXOSOME RNA HELICASE MTR4"/>
    <property type="match status" value="1"/>
</dbReference>
<feature type="transmembrane region" description="Helical" evidence="5">
    <location>
        <begin position="262"/>
        <end position="280"/>
    </location>
</feature>
<dbReference type="InterPro" id="IPR001650">
    <property type="entry name" value="Helicase_C-like"/>
</dbReference>
<dbReference type="Pfam" id="PF00271">
    <property type="entry name" value="Helicase_C"/>
    <property type="match status" value="1"/>
</dbReference>
<evidence type="ECO:0000259" key="6">
    <source>
        <dbReference type="PROSITE" id="PS51194"/>
    </source>
</evidence>
<protein>
    <recommendedName>
        <fullName evidence="6">Helicase C-terminal domain-containing protein</fullName>
    </recommendedName>
</protein>
<keyword evidence="3" id="KW-0347">Helicase</keyword>
<proteinExistence type="predicted"/>
<accession>A0A8C9GU74</accession>
<keyword evidence="5" id="KW-0472">Membrane</keyword>
<evidence type="ECO:0000256" key="5">
    <source>
        <dbReference type="SAM" id="Phobius"/>
    </source>
</evidence>
<dbReference type="Proteomes" id="UP000694416">
    <property type="component" value="Unplaced"/>
</dbReference>
<feature type="domain" description="Helicase C-terminal" evidence="6">
    <location>
        <begin position="25"/>
        <end position="229"/>
    </location>
</feature>
<evidence type="ECO:0000313" key="7">
    <source>
        <dbReference type="Ensembl" id="ENSPTEP00000009122.1"/>
    </source>
</evidence>
<dbReference type="PANTHER" id="PTHR12131">
    <property type="entry name" value="ATP-DEPENDENT RNA AND DNA HELICASE"/>
    <property type="match status" value="1"/>
</dbReference>
<name>A0A8C9GU74_9PRIM</name>
<evidence type="ECO:0000256" key="2">
    <source>
        <dbReference type="ARBA" id="ARBA00022801"/>
    </source>
</evidence>
<keyword evidence="5" id="KW-0812">Transmembrane</keyword>
<keyword evidence="8" id="KW-1185">Reference proteome</keyword>
<sequence>MLYRGSSLTKEVKWVIFDEIHYMRDKDRVIQMCHSRNYTPLIIFAFSKKECEKNATEMLKIDLTDDSEKEIIKELYENAIRILADDDRALPQVQFILPLLLRGIGIHHGGLLPIIKEIIEIMFQESLLKVLFSTETFSMGINMPAKTVVFTSLRKFDGVEKRLITSGEYIQMAGRAGRRGLDDRGIVIIMLDSVLNSQQAEELFVGEANRLLSQFHLGYNMILNLLRIEGITPKFMIERSFYQYQGPMTFSVYQCDIHVNKHFFFIYIYIYFFYIVTIHYNKKKNK</sequence>
<organism evidence="7 8">
    <name type="scientific">Piliocolobus tephrosceles</name>
    <name type="common">Ugandan red Colobus</name>
    <dbReference type="NCBI Taxonomy" id="591936"/>
    <lineage>
        <taxon>Eukaryota</taxon>
        <taxon>Metazoa</taxon>
        <taxon>Chordata</taxon>
        <taxon>Craniata</taxon>
        <taxon>Vertebrata</taxon>
        <taxon>Euteleostomi</taxon>
        <taxon>Mammalia</taxon>
        <taxon>Eutheria</taxon>
        <taxon>Euarchontoglires</taxon>
        <taxon>Primates</taxon>
        <taxon>Haplorrhini</taxon>
        <taxon>Catarrhini</taxon>
        <taxon>Cercopithecidae</taxon>
        <taxon>Colobinae</taxon>
        <taxon>Piliocolobus</taxon>
    </lineage>
</organism>
<keyword evidence="4" id="KW-0067">ATP-binding</keyword>
<keyword evidence="5" id="KW-1133">Transmembrane helix</keyword>
<evidence type="ECO:0000256" key="1">
    <source>
        <dbReference type="ARBA" id="ARBA00022741"/>
    </source>
</evidence>
<dbReference type="GO" id="GO:0004386">
    <property type="term" value="F:helicase activity"/>
    <property type="evidence" value="ECO:0007669"/>
    <property type="project" value="UniProtKB-KW"/>
</dbReference>
<dbReference type="InterPro" id="IPR050699">
    <property type="entry name" value="RNA-DNA_Helicase"/>
</dbReference>
<dbReference type="SMART" id="SM00490">
    <property type="entry name" value="HELICc"/>
    <property type="match status" value="1"/>
</dbReference>
<dbReference type="GO" id="GO:0000460">
    <property type="term" value="P:maturation of 5.8S rRNA"/>
    <property type="evidence" value="ECO:0007669"/>
    <property type="project" value="TreeGrafter"/>
</dbReference>
<dbReference type="AlphaFoldDB" id="A0A8C9GU74"/>
<dbReference type="InterPro" id="IPR027417">
    <property type="entry name" value="P-loop_NTPase"/>
</dbReference>
<dbReference type="Ensembl" id="ENSPTET00000013877.1">
    <property type="protein sequence ID" value="ENSPTEP00000009122.1"/>
    <property type="gene ID" value="ENSPTEG00000010355.1"/>
</dbReference>
<keyword evidence="1" id="KW-0547">Nucleotide-binding</keyword>
<dbReference type="Gene3D" id="3.40.50.300">
    <property type="entry name" value="P-loop containing nucleotide triphosphate hydrolases"/>
    <property type="match status" value="1"/>
</dbReference>
<keyword evidence="2" id="KW-0378">Hydrolase</keyword>
<dbReference type="GO" id="GO:0005524">
    <property type="term" value="F:ATP binding"/>
    <property type="evidence" value="ECO:0007669"/>
    <property type="project" value="UniProtKB-KW"/>
</dbReference>
<dbReference type="GO" id="GO:0005634">
    <property type="term" value="C:nucleus"/>
    <property type="evidence" value="ECO:0007669"/>
    <property type="project" value="TreeGrafter"/>
</dbReference>
<dbReference type="SUPFAM" id="SSF52540">
    <property type="entry name" value="P-loop containing nucleoside triphosphate hydrolases"/>
    <property type="match status" value="1"/>
</dbReference>
<reference evidence="7" key="2">
    <citation type="submission" date="2025-09" db="UniProtKB">
        <authorList>
            <consortium name="Ensembl"/>
        </authorList>
    </citation>
    <scope>IDENTIFICATION</scope>
</reference>
<dbReference type="PROSITE" id="PS51194">
    <property type="entry name" value="HELICASE_CTER"/>
    <property type="match status" value="1"/>
</dbReference>
<evidence type="ECO:0000256" key="4">
    <source>
        <dbReference type="ARBA" id="ARBA00022840"/>
    </source>
</evidence>
<evidence type="ECO:0000313" key="8">
    <source>
        <dbReference type="Proteomes" id="UP000694416"/>
    </source>
</evidence>